<evidence type="ECO:0000313" key="3">
    <source>
        <dbReference type="Proteomes" id="UP000178985"/>
    </source>
</evidence>
<organism evidence="2 3">
    <name type="scientific">Candidatus Nomurabacteria bacterium RIFCSPHIGHO2_01_FULL_40_20</name>
    <dbReference type="NCBI Taxonomy" id="1801738"/>
    <lineage>
        <taxon>Bacteria</taxon>
        <taxon>Candidatus Nomuraibacteriota</taxon>
    </lineage>
</organism>
<accession>A0A1F6V253</accession>
<reference evidence="2 3" key="1">
    <citation type="journal article" date="2016" name="Nat. Commun.">
        <title>Thousands of microbial genomes shed light on interconnected biogeochemical processes in an aquifer system.</title>
        <authorList>
            <person name="Anantharaman K."/>
            <person name="Brown C.T."/>
            <person name="Hug L.A."/>
            <person name="Sharon I."/>
            <person name="Castelle C.J."/>
            <person name="Probst A.J."/>
            <person name="Thomas B.C."/>
            <person name="Singh A."/>
            <person name="Wilkins M.J."/>
            <person name="Karaoz U."/>
            <person name="Brodie E.L."/>
            <person name="Williams K.H."/>
            <person name="Hubbard S.S."/>
            <person name="Banfield J.F."/>
        </authorList>
    </citation>
    <scope>NUCLEOTIDE SEQUENCE [LARGE SCALE GENOMIC DNA]</scope>
</reference>
<proteinExistence type="predicted"/>
<dbReference type="SUPFAM" id="SSF143011">
    <property type="entry name" value="RelE-like"/>
    <property type="match status" value="1"/>
</dbReference>
<dbReference type="InterPro" id="IPR035093">
    <property type="entry name" value="RelE/ParE_toxin_dom_sf"/>
</dbReference>
<dbReference type="PANTHER" id="PTHR38813:SF1">
    <property type="entry name" value="TOXIN RELE1-RELATED"/>
    <property type="match status" value="1"/>
</dbReference>
<dbReference type="EMBL" id="MFTO01000013">
    <property type="protein sequence ID" value="OGI63753.1"/>
    <property type="molecule type" value="Genomic_DNA"/>
</dbReference>
<dbReference type="Pfam" id="PF05016">
    <property type="entry name" value="ParE_toxin"/>
    <property type="match status" value="1"/>
</dbReference>
<dbReference type="Gene3D" id="3.30.2310.20">
    <property type="entry name" value="RelE-like"/>
    <property type="match status" value="1"/>
</dbReference>
<evidence type="ECO:0000313" key="2">
    <source>
        <dbReference type="EMBL" id="OGI63753.1"/>
    </source>
</evidence>
<evidence type="ECO:0008006" key="4">
    <source>
        <dbReference type="Google" id="ProtNLM"/>
    </source>
</evidence>
<dbReference type="InterPro" id="IPR052747">
    <property type="entry name" value="TA_system_RelE_toxin"/>
</dbReference>
<dbReference type="PANTHER" id="PTHR38813">
    <property type="match status" value="1"/>
</dbReference>
<dbReference type="AlphaFoldDB" id="A0A1F6V253"/>
<evidence type="ECO:0000256" key="1">
    <source>
        <dbReference type="ARBA" id="ARBA00022649"/>
    </source>
</evidence>
<keyword evidence="1" id="KW-1277">Toxin-antitoxin system</keyword>
<dbReference type="Proteomes" id="UP000178985">
    <property type="component" value="Unassembled WGS sequence"/>
</dbReference>
<dbReference type="InterPro" id="IPR007712">
    <property type="entry name" value="RelE/ParE_toxin"/>
</dbReference>
<comment type="caution">
    <text evidence="2">The sequence shown here is derived from an EMBL/GenBank/DDBJ whole genome shotgun (WGS) entry which is preliminary data.</text>
</comment>
<protein>
    <recommendedName>
        <fullName evidence="4">Plasmid stabilization protein</fullName>
    </recommendedName>
</protein>
<sequence length="89" mass="10698">MSSKINWVLQIDYSVYKFCAKVPKTDARRIFEAIKKIPTNPFFGDIQKMKGEENSWRKRVGNYRIFYEIISKENIIYVYEAKRRTSSTY</sequence>
<name>A0A1F6V253_9BACT</name>
<gene>
    <name evidence="2" type="ORF">A2733_02175</name>
</gene>